<protein>
    <submittedName>
        <fullName evidence="1">Uncharacterized protein</fullName>
    </submittedName>
</protein>
<evidence type="ECO:0000313" key="1">
    <source>
        <dbReference type="EMBL" id="SUZ72184.1"/>
    </source>
</evidence>
<dbReference type="AlphaFoldDB" id="A0A381PZX7"/>
<organism evidence="1">
    <name type="scientific">marine metagenome</name>
    <dbReference type="NCBI Taxonomy" id="408172"/>
    <lineage>
        <taxon>unclassified sequences</taxon>
        <taxon>metagenomes</taxon>
        <taxon>ecological metagenomes</taxon>
    </lineage>
</organism>
<gene>
    <name evidence="1" type="ORF">METZ01_LOCUS25038</name>
</gene>
<accession>A0A381PZX7</accession>
<dbReference type="EMBL" id="UINC01001146">
    <property type="protein sequence ID" value="SUZ72184.1"/>
    <property type="molecule type" value="Genomic_DNA"/>
</dbReference>
<name>A0A381PZX7_9ZZZZ</name>
<sequence>MILIETKQRRKIFLSFLLLVVARDDSTFIVVE</sequence>
<proteinExistence type="predicted"/>
<reference evidence="1" key="1">
    <citation type="submission" date="2018-05" db="EMBL/GenBank/DDBJ databases">
        <authorList>
            <person name="Lanie J.A."/>
            <person name="Ng W.-L."/>
            <person name="Kazmierczak K.M."/>
            <person name="Andrzejewski T.M."/>
            <person name="Davidsen T.M."/>
            <person name="Wayne K.J."/>
            <person name="Tettelin H."/>
            <person name="Glass J.I."/>
            <person name="Rusch D."/>
            <person name="Podicherti R."/>
            <person name="Tsui H.-C.T."/>
            <person name="Winkler M.E."/>
        </authorList>
    </citation>
    <scope>NUCLEOTIDE SEQUENCE</scope>
</reference>